<name>A0A0P7GPJ5_9EURY</name>
<protein>
    <submittedName>
        <fullName evidence="2">Uncharacterized protein</fullName>
    </submittedName>
</protein>
<evidence type="ECO:0000256" key="1">
    <source>
        <dbReference type="SAM" id="MobiDB-lite"/>
    </source>
</evidence>
<evidence type="ECO:0000313" key="2">
    <source>
        <dbReference type="EMBL" id="KPN30913.1"/>
    </source>
</evidence>
<feature type="region of interest" description="Disordered" evidence="1">
    <location>
        <begin position="75"/>
        <end position="97"/>
    </location>
</feature>
<comment type="caution">
    <text evidence="2">The sequence shown here is derived from an EMBL/GenBank/DDBJ whole genome shotgun (WGS) entry which is preliminary data.</text>
</comment>
<dbReference type="PATRIC" id="fig|699431.3.peg.1694"/>
<proteinExistence type="predicted"/>
<evidence type="ECO:0000313" key="3">
    <source>
        <dbReference type="Proteomes" id="UP000050535"/>
    </source>
</evidence>
<keyword evidence="3" id="KW-1185">Reference proteome</keyword>
<dbReference type="EMBL" id="LGUC01000001">
    <property type="protein sequence ID" value="KPN30913.1"/>
    <property type="molecule type" value="Genomic_DNA"/>
</dbReference>
<gene>
    <name evidence="2" type="ORF">SY89_01653</name>
</gene>
<accession>A0A0P7GPJ5</accession>
<sequence>MVQNPSSGSLLLVENPSEDRVALLLPRRWPHDRGRFPQSNAAAQSFLKADVGPENTGNQNRTYYEVSHVQFYYCENGDDDNSDGDNGNGGNGDDNHHDNCWPNSTTLYIGFSWEFPFEVGNEIQTDEVRFDLQFHAQQCRHNDDPPNPYAE</sequence>
<dbReference type="AlphaFoldDB" id="A0A0P7GPJ5"/>
<reference evidence="3" key="1">
    <citation type="submission" date="2013-11" db="EMBL/GenBank/DDBJ databases">
        <authorList>
            <person name="Hoang H.T."/>
            <person name="Killian M.L."/>
            <person name="Madson D.M."/>
            <person name="Arruda P.H.E."/>
            <person name="Sun D."/>
            <person name="Schwartz K.J."/>
            <person name="Yoon K."/>
        </authorList>
    </citation>
    <scope>NUCLEOTIDE SEQUENCE [LARGE SCALE GENOMIC DNA]</scope>
    <source>
        <strain evidence="3">CDK2</strain>
    </source>
</reference>
<organism evidence="2 3">
    <name type="scientific">Halolamina pelagica</name>
    <dbReference type="NCBI Taxonomy" id="699431"/>
    <lineage>
        <taxon>Archaea</taxon>
        <taxon>Methanobacteriati</taxon>
        <taxon>Methanobacteriota</taxon>
        <taxon>Stenosarchaea group</taxon>
        <taxon>Halobacteria</taxon>
        <taxon>Halobacteriales</taxon>
        <taxon>Haloferacaceae</taxon>
    </lineage>
</organism>
<dbReference type="Proteomes" id="UP000050535">
    <property type="component" value="Unassembled WGS sequence"/>
</dbReference>